<name>A0A9W4UMW1_9PLEO</name>
<dbReference type="AlphaFoldDB" id="A0A9W4UMW1"/>
<protein>
    <submittedName>
        <fullName evidence="1">Uncharacterized protein</fullName>
    </submittedName>
</protein>
<dbReference type="OrthoDB" id="5030973at2759"/>
<keyword evidence="2" id="KW-1185">Reference proteome</keyword>
<accession>A0A9W4UMW1</accession>
<sequence>MVGYTQQDLIEATIDNDFYYEEDPEENEETGGFRTHNPADNRFQRSFIRLSPTKSKFQKRIEMILCIHGWEDATHKQPMTLMVFDCHLSCNDKKYRIQSSRIWFQFGEDSFASTADSHAKASPEVVAFAPFAKTAKWNDTELEIRRKHGGGGKVGVDYVAKVEGNVDGEKEVSFTQKHFDRGTCGPILDEKSGNVVGTQWYMEQNDLQKYGVAPDFKLALLVKRSNHADGKGVNFQGIFDMRIEAGFQHDVEEGIRRFLRLYKPEDDPVYFNPELEDHIRGPQAKKLTESVKRDVSGQVVKDSLGKEIKLIRKDALGELVDDEVLAGLLYSDIEAGLVSGLEPFNPKY</sequence>
<proteinExistence type="predicted"/>
<reference evidence="1" key="1">
    <citation type="submission" date="2023-01" db="EMBL/GenBank/DDBJ databases">
        <authorList>
            <person name="Van Ghelder C."/>
            <person name="Rancurel C."/>
        </authorList>
    </citation>
    <scope>NUCLEOTIDE SEQUENCE</scope>
    <source>
        <strain evidence="1">CNCM I-4278</strain>
    </source>
</reference>
<dbReference type="Proteomes" id="UP001152607">
    <property type="component" value="Unassembled WGS sequence"/>
</dbReference>
<dbReference type="EMBL" id="CAOQHR010000008">
    <property type="protein sequence ID" value="CAI6338234.1"/>
    <property type="molecule type" value="Genomic_DNA"/>
</dbReference>
<evidence type="ECO:0000313" key="1">
    <source>
        <dbReference type="EMBL" id="CAI6338234.1"/>
    </source>
</evidence>
<comment type="caution">
    <text evidence="1">The sequence shown here is derived from an EMBL/GenBank/DDBJ whole genome shotgun (WGS) entry which is preliminary data.</text>
</comment>
<gene>
    <name evidence="1" type="ORF">PDIGIT_LOCUS11361</name>
</gene>
<evidence type="ECO:0000313" key="2">
    <source>
        <dbReference type="Proteomes" id="UP001152607"/>
    </source>
</evidence>
<organism evidence="1 2">
    <name type="scientific">Periconia digitata</name>
    <dbReference type="NCBI Taxonomy" id="1303443"/>
    <lineage>
        <taxon>Eukaryota</taxon>
        <taxon>Fungi</taxon>
        <taxon>Dikarya</taxon>
        <taxon>Ascomycota</taxon>
        <taxon>Pezizomycotina</taxon>
        <taxon>Dothideomycetes</taxon>
        <taxon>Pleosporomycetidae</taxon>
        <taxon>Pleosporales</taxon>
        <taxon>Massarineae</taxon>
        <taxon>Periconiaceae</taxon>
        <taxon>Periconia</taxon>
    </lineage>
</organism>